<evidence type="ECO:0000313" key="3">
    <source>
        <dbReference type="Proteomes" id="UP000006591"/>
    </source>
</evidence>
<name>A0A0E0J3I8_ORYNI</name>
<dbReference type="STRING" id="4536.A0A0E0J3I8"/>
<dbReference type="EnsemblPlants" id="ONIVA11G17610.1">
    <property type="protein sequence ID" value="ONIVA11G17610.1"/>
    <property type="gene ID" value="ONIVA11G17610"/>
</dbReference>
<evidence type="ECO:0000313" key="2">
    <source>
        <dbReference type="EnsemblPlants" id="ONIVA11G17610.1"/>
    </source>
</evidence>
<dbReference type="InterPro" id="IPR024593">
    <property type="entry name" value="DUF3444"/>
</dbReference>
<keyword evidence="3" id="KW-1185">Reference proteome</keyword>
<dbReference type="Proteomes" id="UP000006591">
    <property type="component" value="Chromosome 11"/>
</dbReference>
<protein>
    <recommendedName>
        <fullName evidence="1">DUF3444 domain-containing protein</fullName>
    </recommendedName>
</protein>
<dbReference type="HOGENOM" id="CLU_812295_0_0_1"/>
<dbReference type="Gramene" id="ONIVA11G17610.1">
    <property type="protein sequence ID" value="ONIVA11G17610.1"/>
    <property type="gene ID" value="ONIVA11G17610"/>
</dbReference>
<proteinExistence type="predicted"/>
<sequence>MSPSNWTSMGKEMQNMKAINRITKKKPVILLLRSQDSEQSYFCDIGKFRDINRIEVDQIWALYDDHDFIPRVYARIDHIDISNLKVQFTWLEHKAMNAQEAKWSDEELPVARGSFCLGETCIVEGLLELDTSAHLSSELDSTFLSIALTHYMSLDTRPNTEFTSCVHPVSEFHKSGHRFALNSNRRSNGWSRIHLSVAASLELETANPCVIQIGKLFFFPKVRFEPSTRTGHLIGLLPDSIAVLSMPLARSSGALKAAHTVFSSERLDGYIAVFKLHIGKEILEIPEKENLRFSHRIPSFSLVKEKGLKFSDFYELDPASVPDYIAVAQGACGMWARGGRSP</sequence>
<feature type="domain" description="DUF3444" evidence="1">
    <location>
        <begin position="37"/>
        <end position="124"/>
    </location>
</feature>
<dbReference type="eggNOG" id="ENOG502QS8C">
    <property type="taxonomic scope" value="Eukaryota"/>
</dbReference>
<dbReference type="Pfam" id="PF11926">
    <property type="entry name" value="DUF3444"/>
    <property type="match status" value="1"/>
</dbReference>
<reference evidence="2" key="1">
    <citation type="submission" date="2015-04" db="UniProtKB">
        <authorList>
            <consortium name="EnsemblPlants"/>
        </authorList>
    </citation>
    <scope>IDENTIFICATION</scope>
    <source>
        <strain evidence="2">SL10</strain>
    </source>
</reference>
<dbReference type="PANTHER" id="PTHR47374:SF5">
    <property type="entry name" value="J DOMAIN-CONTAINING PROTEIN"/>
    <property type="match status" value="1"/>
</dbReference>
<dbReference type="AlphaFoldDB" id="A0A0E0J3I8"/>
<organism evidence="2">
    <name type="scientific">Oryza nivara</name>
    <name type="common">Indian wild rice</name>
    <name type="synonym">Oryza sativa f. spontanea</name>
    <dbReference type="NCBI Taxonomy" id="4536"/>
    <lineage>
        <taxon>Eukaryota</taxon>
        <taxon>Viridiplantae</taxon>
        <taxon>Streptophyta</taxon>
        <taxon>Embryophyta</taxon>
        <taxon>Tracheophyta</taxon>
        <taxon>Spermatophyta</taxon>
        <taxon>Magnoliopsida</taxon>
        <taxon>Liliopsida</taxon>
        <taxon>Poales</taxon>
        <taxon>Poaceae</taxon>
        <taxon>BOP clade</taxon>
        <taxon>Oryzoideae</taxon>
        <taxon>Oryzeae</taxon>
        <taxon>Oryzinae</taxon>
        <taxon>Oryza</taxon>
    </lineage>
</organism>
<evidence type="ECO:0000259" key="1">
    <source>
        <dbReference type="Pfam" id="PF11926"/>
    </source>
</evidence>
<dbReference type="PANTHER" id="PTHR47374">
    <property type="entry name" value="ENDOSOME ANTIGEN-LIKE PROTEIN, PUTATIVE (DUF3444)-RELATED"/>
    <property type="match status" value="1"/>
</dbReference>
<reference evidence="2" key="2">
    <citation type="submission" date="2018-04" db="EMBL/GenBank/DDBJ databases">
        <title>OnivRS2 (Oryza nivara Reference Sequence Version 2).</title>
        <authorList>
            <person name="Zhang J."/>
            <person name="Kudrna D."/>
            <person name="Lee S."/>
            <person name="Talag J."/>
            <person name="Rajasekar S."/>
            <person name="Welchert J."/>
            <person name="Hsing Y.-I."/>
            <person name="Wing R.A."/>
        </authorList>
    </citation>
    <scope>NUCLEOTIDE SEQUENCE [LARGE SCALE GENOMIC DNA]</scope>
    <source>
        <strain evidence="2">SL10</strain>
    </source>
</reference>
<accession>A0A0E0J3I8</accession>